<organism evidence="2 3">
    <name type="scientific">Zygosaccharomyces rouxii</name>
    <dbReference type="NCBI Taxonomy" id="4956"/>
    <lineage>
        <taxon>Eukaryota</taxon>
        <taxon>Fungi</taxon>
        <taxon>Dikarya</taxon>
        <taxon>Ascomycota</taxon>
        <taxon>Saccharomycotina</taxon>
        <taxon>Saccharomycetes</taxon>
        <taxon>Saccharomycetales</taxon>
        <taxon>Saccharomycetaceae</taxon>
        <taxon>Zygosaccharomyces</taxon>
    </lineage>
</organism>
<evidence type="ECO:0000313" key="3">
    <source>
        <dbReference type="Proteomes" id="UP000187013"/>
    </source>
</evidence>
<accession>A0A1Q3ACW6</accession>
<evidence type="ECO:0000256" key="1">
    <source>
        <dbReference type="SAM" id="Coils"/>
    </source>
</evidence>
<sequence length="157" mass="18574">MRPELQTYRSLVRALVRTDRTARIAQKAAERKQQLALLTYRRMNIAREQAKKDLDQATRMKLLKDMSTLNKRVEILKQKSPENDKKLLFLQDTSFLRDQILSAQDDRHIQHLEDVAAFIDNQREYDELIERYNPGARMSQEEKVRRTANKVGFQMPS</sequence>
<gene>
    <name evidence="2" type="ORF">ZYGR_0AK01110</name>
</gene>
<evidence type="ECO:0008006" key="4">
    <source>
        <dbReference type="Google" id="ProtNLM"/>
    </source>
</evidence>
<dbReference type="Pfam" id="PF13233">
    <property type="entry name" value="Complex1_LYR_2"/>
    <property type="match status" value="1"/>
</dbReference>
<reference evidence="2 3" key="1">
    <citation type="submission" date="2016-08" db="EMBL/GenBank/DDBJ databases">
        <title>Draft genome sequence of allopolyploid Zygosaccharomyces rouxii.</title>
        <authorList>
            <person name="Watanabe J."/>
            <person name="Uehara K."/>
            <person name="Mogi Y."/>
            <person name="Tsukioka Y."/>
        </authorList>
    </citation>
    <scope>NUCLEOTIDE SEQUENCE [LARGE SCALE GENOMIC DNA]</scope>
    <source>
        <strain evidence="2 3">NBRC 110957</strain>
    </source>
</reference>
<name>A0A1Q3ACW6_ZYGRO</name>
<dbReference type="PANTHER" id="PTHR28015">
    <property type="entry name" value="ATP SYNTHASE ASSEMBLY FACTOR FMC1, MITOCHONDRIAL"/>
    <property type="match status" value="1"/>
</dbReference>
<dbReference type="GO" id="GO:0033615">
    <property type="term" value="P:mitochondrial proton-transporting ATP synthase complex assembly"/>
    <property type="evidence" value="ECO:0007669"/>
    <property type="project" value="InterPro"/>
</dbReference>
<keyword evidence="1" id="KW-0175">Coiled coil</keyword>
<dbReference type="InterPro" id="IPR039196">
    <property type="entry name" value="Fmc1"/>
</dbReference>
<dbReference type="PANTHER" id="PTHR28015:SF1">
    <property type="entry name" value="ATP SYNTHASE ASSEMBLY FACTOR FMC1, MITOCHONDRIAL"/>
    <property type="match status" value="1"/>
</dbReference>
<protein>
    <recommendedName>
        <fullName evidence="4">ATP synthase assembly factor FMC1, mitochondrial</fullName>
    </recommendedName>
</protein>
<comment type="caution">
    <text evidence="2">The sequence shown here is derived from an EMBL/GenBank/DDBJ whole genome shotgun (WGS) entry which is preliminary data.</text>
</comment>
<dbReference type="GO" id="GO:0005759">
    <property type="term" value="C:mitochondrial matrix"/>
    <property type="evidence" value="ECO:0007669"/>
    <property type="project" value="TreeGrafter"/>
</dbReference>
<dbReference type="AlphaFoldDB" id="A0A1Q3ACW6"/>
<dbReference type="Proteomes" id="UP000187013">
    <property type="component" value="Unassembled WGS sequence"/>
</dbReference>
<feature type="coiled-coil region" evidence="1">
    <location>
        <begin position="40"/>
        <end position="79"/>
    </location>
</feature>
<dbReference type="EMBL" id="BDGX01000037">
    <property type="protein sequence ID" value="GAV53609.1"/>
    <property type="molecule type" value="Genomic_DNA"/>
</dbReference>
<evidence type="ECO:0000313" key="2">
    <source>
        <dbReference type="EMBL" id="GAV53609.1"/>
    </source>
</evidence>
<dbReference type="OrthoDB" id="15893at2759"/>
<proteinExistence type="predicted"/>